<sequence length="860" mass="97985">MGSGKDAPSYSCEFCCDNFRRREHLDRHRRRHLGVRPFVCALCSKSFSRRDTLHRHTTTHNDGCDDPLPRTSTRKPRSTHACRSCAREKQRCSGNLPCLRCTNKNRTCIFDHHSYNGQQSLYETPNRLISEDQGSSSVHLSCEVGIENAETAFGRNSKIPRYAAGNPPPPNHASVDSQVTATMPEVRPFPSLDSPSWIPDLGSLFSWGPFDCLDNMRQNPSLHNHGEIGHLDQLGEQPTALFNPLLELPTPNTDAPIEQPTPESVAVEPLKYNQPRVINRTEGNGADRSSLVPAIHSDEDVMIAENFFHVSSVPIETYGKIHDFYKAQTDVCFHKFAFPDVNRLNCFVQLYFEYFHPQMPFIHPSLYEKDCSWTLVLAVATVGSQYTKMAMRDQYIIVLAELLRHSIPLDAIKALQYNATALAQCTLLLNVSLLFNRFRDNVINLQFHRTWLTTLARPFLKLYTPGDSPLPDLSEAVSVQDRWHAWLRAEARRRLAYYFFVFDSFCILFLNMQPSLSVDEYEQKLPCSAKLWGSRFAQEWDLLFQSTPGKPRQIIPLESVYYEHALAETEYSLKELLLASCTNHIQHSELHGFSRLALLLGLFTEEKCSVNASQISTLYLGSNGQHCSQQHSQQTFNSYRTLDSKYQNLKPDSVSEISSPIPSTVDNVFYHLISILRFAPLRDLYAYAAWLATRTETTVAGARLSGYIQNDTEHARKCVLHAGAIIRGVRAALTPTCYHYFSLLVAFLYLWSYERLTANATSQLRHFNESMSFRLVRIDRDSEETHEKEWITGNPEFRCHLTGVGLLLEPGNPARLLRECQRILSSHSAWPHLRNGIISCLDELIDEVKPLTDVPYSWTS</sequence>
<dbReference type="Pfam" id="PF00172">
    <property type="entry name" value="Zn_clus"/>
    <property type="match status" value="1"/>
</dbReference>
<feature type="domain" description="C2H2-type" evidence="11">
    <location>
        <begin position="10"/>
        <end position="37"/>
    </location>
</feature>
<dbReference type="InterPro" id="IPR036864">
    <property type="entry name" value="Zn2-C6_fun-type_DNA-bd_sf"/>
</dbReference>
<proteinExistence type="predicted"/>
<feature type="domain" description="C2H2-type" evidence="11">
    <location>
        <begin position="38"/>
        <end position="60"/>
    </location>
</feature>
<evidence type="ECO:0000259" key="10">
    <source>
        <dbReference type="PROSITE" id="PS50048"/>
    </source>
</evidence>
<dbReference type="CDD" id="cd00067">
    <property type="entry name" value="GAL4"/>
    <property type="match status" value="1"/>
</dbReference>
<dbReference type="PROSITE" id="PS50048">
    <property type="entry name" value="ZN2_CY6_FUNGAL_2"/>
    <property type="match status" value="1"/>
</dbReference>
<dbReference type="AlphaFoldDB" id="A0A5N5WRQ8"/>
<evidence type="ECO:0000256" key="4">
    <source>
        <dbReference type="ARBA" id="ARBA00023015"/>
    </source>
</evidence>
<feature type="region of interest" description="Disordered" evidence="9">
    <location>
        <begin position="56"/>
        <end position="80"/>
    </location>
</feature>
<dbReference type="Pfam" id="PF04082">
    <property type="entry name" value="Fungal_trans"/>
    <property type="match status" value="1"/>
</dbReference>
<dbReference type="Proteomes" id="UP000326565">
    <property type="component" value="Unassembled WGS sequence"/>
</dbReference>
<evidence type="ECO:0000256" key="9">
    <source>
        <dbReference type="SAM" id="MobiDB-lite"/>
    </source>
</evidence>
<reference evidence="12 13" key="1">
    <citation type="submission" date="2019-04" db="EMBL/GenBank/DDBJ databases">
        <title>Friends and foes A comparative genomics study of 23 Aspergillus species from section Flavi.</title>
        <authorList>
            <consortium name="DOE Joint Genome Institute"/>
            <person name="Kjaerbolling I."/>
            <person name="Vesth T."/>
            <person name="Frisvad J.C."/>
            <person name="Nybo J.L."/>
            <person name="Theobald S."/>
            <person name="Kildgaard S."/>
            <person name="Isbrandt T."/>
            <person name="Kuo A."/>
            <person name="Sato A."/>
            <person name="Lyhne E.K."/>
            <person name="Kogle M.E."/>
            <person name="Wiebenga A."/>
            <person name="Kun R.S."/>
            <person name="Lubbers R.J."/>
            <person name="Makela M.R."/>
            <person name="Barry K."/>
            <person name="Chovatia M."/>
            <person name="Clum A."/>
            <person name="Daum C."/>
            <person name="Haridas S."/>
            <person name="He G."/>
            <person name="LaButti K."/>
            <person name="Lipzen A."/>
            <person name="Mondo S."/>
            <person name="Riley R."/>
            <person name="Salamov A."/>
            <person name="Simmons B.A."/>
            <person name="Magnuson J.K."/>
            <person name="Henrissat B."/>
            <person name="Mortensen U.H."/>
            <person name="Larsen T.O."/>
            <person name="Devries R.P."/>
            <person name="Grigoriev I.V."/>
            <person name="Machida M."/>
            <person name="Baker S.E."/>
            <person name="Andersen M.R."/>
        </authorList>
    </citation>
    <scope>NUCLEOTIDE SEQUENCE [LARGE SCALE GENOMIC DNA]</scope>
    <source>
        <strain evidence="12 13">CBS 151.66</strain>
    </source>
</reference>
<evidence type="ECO:0000313" key="12">
    <source>
        <dbReference type="EMBL" id="KAB8071258.1"/>
    </source>
</evidence>
<accession>A0A5N5WRQ8</accession>
<dbReference type="PROSITE" id="PS00028">
    <property type="entry name" value="ZINC_FINGER_C2H2_1"/>
    <property type="match status" value="2"/>
</dbReference>
<dbReference type="GO" id="GO:0003677">
    <property type="term" value="F:DNA binding"/>
    <property type="evidence" value="ECO:0007669"/>
    <property type="project" value="UniProtKB-KW"/>
</dbReference>
<feature type="domain" description="Zn(2)-C6 fungal-type" evidence="10">
    <location>
        <begin position="81"/>
        <end position="110"/>
    </location>
</feature>
<dbReference type="GO" id="GO:0006351">
    <property type="term" value="P:DNA-templated transcription"/>
    <property type="evidence" value="ECO:0007669"/>
    <property type="project" value="InterPro"/>
</dbReference>
<dbReference type="FunFam" id="3.30.160.60:FF:000446">
    <property type="entry name" value="Zinc finger protein"/>
    <property type="match status" value="1"/>
</dbReference>
<dbReference type="PROSITE" id="PS50157">
    <property type="entry name" value="ZINC_FINGER_C2H2_2"/>
    <property type="match status" value="2"/>
</dbReference>
<dbReference type="SMART" id="SM00355">
    <property type="entry name" value="ZnF_C2H2"/>
    <property type="match status" value="2"/>
</dbReference>
<keyword evidence="6" id="KW-0804">Transcription</keyword>
<evidence type="ECO:0000259" key="11">
    <source>
        <dbReference type="PROSITE" id="PS50157"/>
    </source>
</evidence>
<dbReference type="PANTHER" id="PTHR47660">
    <property type="entry name" value="TRANSCRIPTION FACTOR WITH C2H2 AND ZN(2)-CYS(6) DNA BINDING DOMAIN (EUROFUNG)-RELATED-RELATED"/>
    <property type="match status" value="1"/>
</dbReference>
<evidence type="ECO:0000256" key="3">
    <source>
        <dbReference type="ARBA" id="ARBA00022833"/>
    </source>
</evidence>
<dbReference type="EMBL" id="ML732278">
    <property type="protein sequence ID" value="KAB8071258.1"/>
    <property type="molecule type" value="Genomic_DNA"/>
</dbReference>
<evidence type="ECO:0000256" key="5">
    <source>
        <dbReference type="ARBA" id="ARBA00023125"/>
    </source>
</evidence>
<name>A0A5N5WRQ8_9EURO</name>
<dbReference type="GO" id="GO:0008270">
    <property type="term" value="F:zinc ion binding"/>
    <property type="evidence" value="ECO:0007669"/>
    <property type="project" value="UniProtKB-KW"/>
</dbReference>
<dbReference type="InterPro" id="IPR001138">
    <property type="entry name" value="Zn2Cys6_DnaBD"/>
</dbReference>
<dbReference type="SUPFAM" id="SSF57667">
    <property type="entry name" value="beta-beta-alpha zinc fingers"/>
    <property type="match status" value="1"/>
</dbReference>
<evidence type="ECO:0000256" key="1">
    <source>
        <dbReference type="ARBA" id="ARBA00022723"/>
    </source>
</evidence>
<evidence type="ECO:0008006" key="14">
    <source>
        <dbReference type="Google" id="ProtNLM"/>
    </source>
</evidence>
<dbReference type="PANTHER" id="PTHR47660:SF3">
    <property type="entry name" value="FINGER DOMAIN PROTEIN, PUTATIVE (AFU_ORTHOLOGUE AFUA_4G03310)-RELATED"/>
    <property type="match status" value="1"/>
</dbReference>
<dbReference type="InterPro" id="IPR007219">
    <property type="entry name" value="XnlR_reg_dom"/>
</dbReference>
<keyword evidence="5" id="KW-0238">DNA-binding</keyword>
<dbReference type="GO" id="GO:0000981">
    <property type="term" value="F:DNA-binding transcription factor activity, RNA polymerase II-specific"/>
    <property type="evidence" value="ECO:0007669"/>
    <property type="project" value="InterPro"/>
</dbReference>
<dbReference type="InterPro" id="IPR013087">
    <property type="entry name" value="Znf_C2H2_type"/>
</dbReference>
<keyword evidence="3" id="KW-0862">Zinc</keyword>
<dbReference type="InterPro" id="IPR036236">
    <property type="entry name" value="Znf_C2H2_sf"/>
</dbReference>
<keyword evidence="1" id="KW-0479">Metal-binding</keyword>
<dbReference type="SUPFAM" id="SSF57701">
    <property type="entry name" value="Zn2/Cys6 DNA-binding domain"/>
    <property type="match status" value="1"/>
</dbReference>
<organism evidence="12 13">
    <name type="scientific">Aspergillus leporis</name>
    <dbReference type="NCBI Taxonomy" id="41062"/>
    <lineage>
        <taxon>Eukaryota</taxon>
        <taxon>Fungi</taxon>
        <taxon>Dikarya</taxon>
        <taxon>Ascomycota</taxon>
        <taxon>Pezizomycotina</taxon>
        <taxon>Eurotiomycetes</taxon>
        <taxon>Eurotiomycetidae</taxon>
        <taxon>Eurotiales</taxon>
        <taxon>Aspergillaceae</taxon>
        <taxon>Aspergillus</taxon>
        <taxon>Aspergillus subgen. Circumdati</taxon>
    </lineage>
</organism>
<dbReference type="Gene3D" id="3.30.160.60">
    <property type="entry name" value="Classic Zinc Finger"/>
    <property type="match status" value="2"/>
</dbReference>
<protein>
    <recommendedName>
        <fullName evidence="14">Fungal-specific transcription factor domain-containing protein</fullName>
    </recommendedName>
</protein>
<evidence type="ECO:0000256" key="2">
    <source>
        <dbReference type="ARBA" id="ARBA00022771"/>
    </source>
</evidence>
<evidence type="ECO:0000256" key="7">
    <source>
        <dbReference type="ARBA" id="ARBA00023242"/>
    </source>
</evidence>
<dbReference type="PROSITE" id="PS00463">
    <property type="entry name" value="ZN2_CY6_FUNGAL_1"/>
    <property type="match status" value="1"/>
</dbReference>
<dbReference type="GO" id="GO:0009893">
    <property type="term" value="P:positive regulation of metabolic process"/>
    <property type="evidence" value="ECO:0007669"/>
    <property type="project" value="UniProtKB-ARBA"/>
</dbReference>
<dbReference type="Gene3D" id="4.10.240.10">
    <property type="entry name" value="Zn(2)-C6 fungal-type DNA-binding domain"/>
    <property type="match status" value="1"/>
</dbReference>
<evidence type="ECO:0000256" key="6">
    <source>
        <dbReference type="ARBA" id="ARBA00023163"/>
    </source>
</evidence>
<gene>
    <name evidence="12" type="ORF">BDV29DRAFT_179609</name>
</gene>
<dbReference type="SMART" id="SM00066">
    <property type="entry name" value="GAL4"/>
    <property type="match status" value="1"/>
</dbReference>
<keyword evidence="4" id="KW-0805">Transcription regulation</keyword>
<keyword evidence="2 8" id="KW-0863">Zinc-finger</keyword>
<evidence type="ECO:0000313" key="13">
    <source>
        <dbReference type="Proteomes" id="UP000326565"/>
    </source>
</evidence>
<keyword evidence="7" id="KW-0539">Nucleus</keyword>
<evidence type="ECO:0000256" key="8">
    <source>
        <dbReference type="PROSITE-ProRule" id="PRU00042"/>
    </source>
</evidence>
<keyword evidence="13" id="KW-1185">Reference proteome</keyword>
<dbReference type="OrthoDB" id="1405595at2759"/>
<dbReference type="CDD" id="cd12148">
    <property type="entry name" value="fungal_TF_MHR"/>
    <property type="match status" value="1"/>
</dbReference>